<keyword evidence="2" id="KW-0479">Metal-binding</keyword>
<keyword evidence="1 6" id="KW-0645">Protease</keyword>
<keyword evidence="4 6" id="KW-0862">Zinc</keyword>
<keyword evidence="5 6" id="KW-0482">Metalloprotease</keyword>
<dbReference type="InterPro" id="IPR051156">
    <property type="entry name" value="Mito/Outer_Membr_Metalloprot"/>
</dbReference>
<evidence type="ECO:0000256" key="5">
    <source>
        <dbReference type="ARBA" id="ARBA00023049"/>
    </source>
</evidence>
<keyword evidence="9" id="KW-1185">Reference proteome</keyword>
<dbReference type="RefSeq" id="WP_090603118.1">
    <property type="nucleotide sequence ID" value="NZ_FNZR01000002.1"/>
</dbReference>
<organism evidence="8 9">
    <name type="scientific">Parapedobacter koreensis</name>
    <dbReference type="NCBI Taxonomy" id="332977"/>
    <lineage>
        <taxon>Bacteria</taxon>
        <taxon>Pseudomonadati</taxon>
        <taxon>Bacteroidota</taxon>
        <taxon>Sphingobacteriia</taxon>
        <taxon>Sphingobacteriales</taxon>
        <taxon>Sphingobacteriaceae</taxon>
        <taxon>Parapedobacter</taxon>
    </lineage>
</organism>
<evidence type="ECO:0000256" key="2">
    <source>
        <dbReference type="ARBA" id="ARBA00022723"/>
    </source>
</evidence>
<dbReference type="PANTHER" id="PTHR22726">
    <property type="entry name" value="METALLOENDOPEPTIDASE OMA1"/>
    <property type="match status" value="1"/>
</dbReference>
<evidence type="ECO:0000313" key="9">
    <source>
        <dbReference type="Proteomes" id="UP000198916"/>
    </source>
</evidence>
<reference evidence="9" key="1">
    <citation type="submission" date="2016-10" db="EMBL/GenBank/DDBJ databases">
        <authorList>
            <person name="Varghese N."/>
            <person name="Submissions S."/>
        </authorList>
    </citation>
    <scope>NUCLEOTIDE SEQUENCE [LARGE SCALE GENOMIC DNA]</scope>
    <source>
        <strain evidence="9">Jip14</strain>
    </source>
</reference>
<feature type="domain" description="Peptidase M48" evidence="7">
    <location>
        <begin position="74"/>
        <end position="259"/>
    </location>
</feature>
<name>A0A1H7I5B1_9SPHI</name>
<dbReference type="Proteomes" id="UP000198916">
    <property type="component" value="Unassembled WGS sequence"/>
</dbReference>
<comment type="similarity">
    <text evidence="6">Belongs to the peptidase M48 family.</text>
</comment>
<proteinExistence type="inferred from homology"/>
<dbReference type="Pfam" id="PF01435">
    <property type="entry name" value="Peptidase_M48"/>
    <property type="match status" value="1"/>
</dbReference>
<dbReference type="AlphaFoldDB" id="A0A1H7I5B1"/>
<dbReference type="PANTHER" id="PTHR22726:SF24">
    <property type="entry name" value="M48 FAMILY METALLOPEPTIDASE"/>
    <property type="match status" value="1"/>
</dbReference>
<dbReference type="PROSITE" id="PS51257">
    <property type="entry name" value="PROKAR_LIPOPROTEIN"/>
    <property type="match status" value="1"/>
</dbReference>
<gene>
    <name evidence="8" type="ORF">SAMN05421740_10272</name>
</gene>
<dbReference type="OrthoDB" id="9810445at2"/>
<dbReference type="GO" id="GO:0051603">
    <property type="term" value="P:proteolysis involved in protein catabolic process"/>
    <property type="evidence" value="ECO:0007669"/>
    <property type="project" value="TreeGrafter"/>
</dbReference>
<dbReference type="GO" id="GO:0004222">
    <property type="term" value="F:metalloendopeptidase activity"/>
    <property type="evidence" value="ECO:0007669"/>
    <property type="project" value="InterPro"/>
</dbReference>
<dbReference type="GO" id="GO:0046872">
    <property type="term" value="F:metal ion binding"/>
    <property type="evidence" value="ECO:0007669"/>
    <property type="project" value="UniProtKB-KW"/>
</dbReference>
<keyword evidence="3 6" id="KW-0378">Hydrolase</keyword>
<evidence type="ECO:0000256" key="3">
    <source>
        <dbReference type="ARBA" id="ARBA00022801"/>
    </source>
</evidence>
<evidence type="ECO:0000256" key="4">
    <source>
        <dbReference type="ARBA" id="ARBA00022833"/>
    </source>
</evidence>
<dbReference type="CDD" id="cd07331">
    <property type="entry name" value="M48C_Oma1_like"/>
    <property type="match status" value="1"/>
</dbReference>
<accession>A0A1H7I5B1</accession>
<dbReference type="InterPro" id="IPR001915">
    <property type="entry name" value="Peptidase_M48"/>
</dbReference>
<evidence type="ECO:0000256" key="1">
    <source>
        <dbReference type="ARBA" id="ARBA00022670"/>
    </source>
</evidence>
<comment type="cofactor">
    <cofactor evidence="6">
        <name>Zn(2+)</name>
        <dbReference type="ChEBI" id="CHEBI:29105"/>
    </cofactor>
    <text evidence="6">Binds 1 zinc ion per subunit.</text>
</comment>
<evidence type="ECO:0000256" key="6">
    <source>
        <dbReference type="RuleBase" id="RU003983"/>
    </source>
</evidence>
<protein>
    <submittedName>
        <fullName evidence="8">Peptidase family M48</fullName>
    </submittedName>
</protein>
<evidence type="ECO:0000313" key="8">
    <source>
        <dbReference type="EMBL" id="SEK55725.1"/>
    </source>
</evidence>
<dbReference type="STRING" id="332977.SAMN05421740_10272"/>
<dbReference type="GO" id="GO:0016020">
    <property type="term" value="C:membrane"/>
    <property type="evidence" value="ECO:0007669"/>
    <property type="project" value="TreeGrafter"/>
</dbReference>
<evidence type="ECO:0000259" key="7">
    <source>
        <dbReference type="Pfam" id="PF01435"/>
    </source>
</evidence>
<dbReference type="Gene3D" id="3.30.2010.10">
    <property type="entry name" value="Metalloproteases ('zincins'), catalytic domain"/>
    <property type="match status" value="1"/>
</dbReference>
<dbReference type="EMBL" id="FNZR01000002">
    <property type="protein sequence ID" value="SEK55725.1"/>
    <property type="molecule type" value="Genomic_DNA"/>
</dbReference>
<sequence>MKLIVKGLFLLWISTMVVSCATVPLTGRRQLSLVNEAEIQQQASLAYRDFLGDSKTKIVKSTAQAQLVQRVGKNIASAVTRFLQENGYGNQYSFEWEFNLIQEDQINAWCMPGGKVAVYTGILPVTQNEAGLATVMGHEIAHAIAKHSAERMSQTIIAQAGGVAVDAATAEKSNTTRAVLNTAYGLGGQLALLNYSRNQESEADRLGLVFMAMAGYDPNEAVGFWQRMAQAKQGQGGGAPPEFLSTHPSDARRINDIQRLIPEAMAYYKK</sequence>